<gene>
    <name evidence="2" type="ORF">E5R92_07185</name>
</gene>
<name>A0A6H1Q5C9_9PROT</name>
<feature type="region of interest" description="Disordered" evidence="1">
    <location>
        <begin position="1"/>
        <end position="50"/>
    </location>
</feature>
<dbReference type="KEGG" id="peg:E5R92_07185"/>
<reference evidence="2 3" key="1">
    <citation type="journal article" date="2020" name="Nat. Microbiol.">
        <title>Lysogenic host-virus interactions in SAR11 marine bacteria.</title>
        <authorList>
            <person name="Morris R.M."/>
            <person name="Cain K.R."/>
            <person name="Hvorecny K.L."/>
            <person name="Kollman J.M."/>
        </authorList>
    </citation>
    <scope>NUCLEOTIDE SEQUENCE [LARGE SCALE GENOMIC DNA]</scope>
    <source>
        <strain evidence="2 3">NP1</strain>
    </source>
</reference>
<evidence type="ECO:0000313" key="3">
    <source>
        <dbReference type="Proteomes" id="UP000501094"/>
    </source>
</evidence>
<organism evidence="2 3">
    <name type="scientific">Candidatus Pelagibacter giovannonii</name>
    <dbReference type="NCBI Taxonomy" id="2563896"/>
    <lineage>
        <taxon>Bacteria</taxon>
        <taxon>Pseudomonadati</taxon>
        <taxon>Pseudomonadota</taxon>
        <taxon>Alphaproteobacteria</taxon>
        <taxon>Candidatus Pelagibacterales</taxon>
        <taxon>Candidatus Pelagibacteraceae</taxon>
        <taxon>Candidatus Pelagibacter</taxon>
    </lineage>
</organism>
<dbReference type="AlphaFoldDB" id="A0A6H1Q5C9"/>
<accession>A0A6H1Q5C9</accession>
<sequence>MGSIFKPKIPAPPPVVMPKVEDVPDYEDDERKAAEEREMLDAERKRKGRRSTILTGTGLNEIEDQNIDKKSLLGG</sequence>
<proteinExistence type="predicted"/>
<protein>
    <submittedName>
        <fullName evidence="2">Uncharacterized protein</fullName>
    </submittedName>
</protein>
<dbReference type="Proteomes" id="UP000501094">
    <property type="component" value="Chromosome"/>
</dbReference>
<keyword evidence="3" id="KW-1185">Reference proteome</keyword>
<evidence type="ECO:0000313" key="2">
    <source>
        <dbReference type="EMBL" id="QIZ21563.1"/>
    </source>
</evidence>
<evidence type="ECO:0000256" key="1">
    <source>
        <dbReference type="SAM" id="MobiDB-lite"/>
    </source>
</evidence>
<dbReference type="RefSeq" id="WP_168607419.1">
    <property type="nucleotide sequence ID" value="NZ_CP038852.1"/>
</dbReference>
<dbReference type="EMBL" id="CP038852">
    <property type="protein sequence ID" value="QIZ21563.1"/>
    <property type="molecule type" value="Genomic_DNA"/>
</dbReference>
<feature type="compositionally biased region" description="Basic and acidic residues" evidence="1">
    <location>
        <begin position="29"/>
        <end position="44"/>
    </location>
</feature>